<name>A0A9D1FD29_9FIRM</name>
<reference evidence="2" key="2">
    <citation type="journal article" date="2021" name="PeerJ">
        <title>Extensive microbial diversity within the chicken gut microbiome revealed by metagenomics and culture.</title>
        <authorList>
            <person name="Gilroy R."/>
            <person name="Ravi A."/>
            <person name="Getino M."/>
            <person name="Pursley I."/>
            <person name="Horton D.L."/>
            <person name="Alikhan N.F."/>
            <person name="Baker D."/>
            <person name="Gharbi K."/>
            <person name="Hall N."/>
            <person name="Watson M."/>
            <person name="Adriaenssens E.M."/>
            <person name="Foster-Nyarko E."/>
            <person name="Jarju S."/>
            <person name="Secka A."/>
            <person name="Antonio M."/>
            <person name="Oren A."/>
            <person name="Chaudhuri R.R."/>
            <person name="La Ragione R."/>
            <person name="Hildebrand F."/>
            <person name="Pallen M.J."/>
        </authorList>
    </citation>
    <scope>NUCLEOTIDE SEQUENCE</scope>
    <source>
        <strain evidence="2">ChiHjej10B9-9673</strain>
    </source>
</reference>
<dbReference type="Proteomes" id="UP000824001">
    <property type="component" value="Unassembled WGS sequence"/>
</dbReference>
<organism evidence="2 3">
    <name type="scientific">Candidatus Scatomorpha merdipullorum</name>
    <dbReference type="NCBI Taxonomy" id="2840927"/>
    <lineage>
        <taxon>Bacteria</taxon>
        <taxon>Bacillati</taxon>
        <taxon>Bacillota</taxon>
        <taxon>Clostridia</taxon>
        <taxon>Eubacteriales</taxon>
        <taxon>Candidatus Scatomorpha</taxon>
    </lineage>
</organism>
<dbReference type="NCBIfam" id="NF003315">
    <property type="entry name" value="PRK04323.1"/>
    <property type="match status" value="1"/>
</dbReference>
<proteinExistence type="inferred from homology"/>
<comment type="similarity">
    <text evidence="1">Belongs to the RemA family.</text>
</comment>
<sequence length="90" mass="9335">MLVNIGFGSFVSSERLVGVLSPDSAPIKRMMQDARERGALIDASYGRRTRSVLVTDGGYIILSALASEAVAERLGYAGGAEDGEGGAGDE</sequence>
<evidence type="ECO:0000256" key="1">
    <source>
        <dbReference type="HAMAP-Rule" id="MF_01503"/>
    </source>
</evidence>
<dbReference type="Pfam" id="PF04025">
    <property type="entry name" value="RemA-like"/>
    <property type="match status" value="1"/>
</dbReference>
<accession>A0A9D1FD29</accession>
<dbReference type="HAMAP" id="MF_01503">
    <property type="entry name" value="RemA"/>
    <property type="match status" value="1"/>
</dbReference>
<evidence type="ECO:0000313" key="3">
    <source>
        <dbReference type="Proteomes" id="UP000824001"/>
    </source>
</evidence>
<dbReference type="InterPro" id="IPR007169">
    <property type="entry name" value="RemA-like"/>
</dbReference>
<comment type="caution">
    <text evidence="2">The sequence shown here is derived from an EMBL/GenBank/DDBJ whole genome shotgun (WGS) entry which is preliminary data.</text>
</comment>
<dbReference type="PANTHER" id="PTHR38449:SF1">
    <property type="entry name" value="REGULATORY PROTEIN SSL2874-RELATED"/>
    <property type="match status" value="1"/>
</dbReference>
<evidence type="ECO:0000313" key="2">
    <source>
        <dbReference type="EMBL" id="HIS66693.1"/>
    </source>
</evidence>
<reference evidence="2" key="1">
    <citation type="submission" date="2020-10" db="EMBL/GenBank/DDBJ databases">
        <authorList>
            <person name="Gilroy R."/>
        </authorList>
    </citation>
    <scope>NUCLEOTIDE SEQUENCE</scope>
    <source>
        <strain evidence="2">ChiHjej10B9-9673</strain>
    </source>
</reference>
<gene>
    <name evidence="2" type="ORF">IAC18_03920</name>
</gene>
<dbReference type="AlphaFoldDB" id="A0A9D1FD29"/>
<dbReference type="EMBL" id="DVJK01000110">
    <property type="protein sequence ID" value="HIS66693.1"/>
    <property type="molecule type" value="Genomic_DNA"/>
</dbReference>
<dbReference type="PANTHER" id="PTHR38449">
    <property type="entry name" value="REGULATORY PROTEIN TM_1690-RELATED"/>
    <property type="match status" value="1"/>
</dbReference>
<protein>
    <recommendedName>
        <fullName evidence="1">Putative regulatory protein IAC18_03920</fullName>
    </recommendedName>
</protein>